<dbReference type="PANTHER" id="PTHR39465:SF1">
    <property type="entry name" value="DNA LIGASE D 3'-PHOSPHOESTERASE DOMAIN-CONTAINING PROTEIN"/>
    <property type="match status" value="1"/>
</dbReference>
<proteinExistence type="predicted"/>
<evidence type="ECO:0000313" key="3">
    <source>
        <dbReference type="EMBL" id="APU14687.1"/>
    </source>
</evidence>
<keyword evidence="3" id="KW-0436">Ligase</keyword>
<dbReference type="EMBL" id="CP016076">
    <property type="protein sequence ID" value="APU14687.1"/>
    <property type="molecule type" value="Genomic_DNA"/>
</dbReference>
<accession>A0AAC9LDI0</accession>
<organism evidence="3 4">
    <name type="scientific">Actinoalloteichus fjordicus</name>
    <dbReference type="NCBI Taxonomy" id="1612552"/>
    <lineage>
        <taxon>Bacteria</taxon>
        <taxon>Bacillati</taxon>
        <taxon>Actinomycetota</taxon>
        <taxon>Actinomycetes</taxon>
        <taxon>Pseudonocardiales</taxon>
        <taxon>Pseudonocardiaceae</taxon>
        <taxon>Actinoalloteichus</taxon>
    </lineage>
</organism>
<dbReference type="Pfam" id="PF13298">
    <property type="entry name" value="LigD_N"/>
    <property type="match status" value="1"/>
</dbReference>
<evidence type="ECO:0000256" key="1">
    <source>
        <dbReference type="SAM" id="MobiDB-lite"/>
    </source>
</evidence>
<dbReference type="Proteomes" id="UP000185511">
    <property type="component" value="Chromosome"/>
</dbReference>
<gene>
    <name evidence="3" type="ORF">UA74_13145</name>
</gene>
<dbReference type="NCBIfam" id="TIGR02777">
    <property type="entry name" value="LigD_PE_dom"/>
    <property type="match status" value="1"/>
</dbReference>
<evidence type="ECO:0000313" key="4">
    <source>
        <dbReference type="Proteomes" id="UP000185511"/>
    </source>
</evidence>
<name>A0AAC9LDI0_9PSEU</name>
<dbReference type="InterPro" id="IPR014144">
    <property type="entry name" value="LigD_PE_domain"/>
</dbReference>
<sequence length="196" mass="21723">MSNDERLETYAGRRDTSVSGEPSGGEPGERPIFVIQRHDARRLHFDLRLEINGVLVSWAVPRGPSLDPGEKRLAVRTEDHPMDYARFEGVIPRGEYGAGTVVVWDTGTYDNHSHDRRKEPVAVEDALDRGHLTFWLHGSRLTGPFALTRTPTGGRQESWLLVKARGAGVDRQAHPAENSPESVLTGRTNHDLAEGS</sequence>
<feature type="domain" description="DNA ligase D 3'-phosphoesterase" evidence="2">
    <location>
        <begin position="36"/>
        <end position="149"/>
    </location>
</feature>
<reference evidence="4" key="1">
    <citation type="submission" date="2016-06" db="EMBL/GenBank/DDBJ databases">
        <title>Complete genome sequence of Actinoalloteichus fjordicus DSM 46855 (=ADI127-17), type strain of the new species Actinoalloteichus fjordicus.</title>
        <authorList>
            <person name="Ruckert C."/>
            <person name="Nouioui I."/>
            <person name="Willmese J."/>
            <person name="van Wezel G."/>
            <person name="Klenk H.-P."/>
            <person name="Kalinowski J."/>
            <person name="Zotchev S.B."/>
        </authorList>
    </citation>
    <scope>NUCLEOTIDE SEQUENCE [LARGE SCALE GENOMIC DNA]</scope>
    <source>
        <strain evidence="4">ADI127-7</strain>
    </source>
</reference>
<dbReference type="AlphaFoldDB" id="A0AAC9LDI0"/>
<dbReference type="PANTHER" id="PTHR39465">
    <property type="entry name" value="DNA LIGASE D, 3'-PHOSPHOESTERASE DOMAIN"/>
    <property type="match status" value="1"/>
</dbReference>
<evidence type="ECO:0000259" key="2">
    <source>
        <dbReference type="Pfam" id="PF13298"/>
    </source>
</evidence>
<dbReference type="RefSeq" id="WP_075743767.1">
    <property type="nucleotide sequence ID" value="NZ_CP016076.1"/>
</dbReference>
<dbReference type="KEGG" id="acad:UA74_13145"/>
<keyword evidence="4" id="KW-1185">Reference proteome</keyword>
<feature type="compositionally biased region" description="Basic and acidic residues" evidence="1">
    <location>
        <begin position="1"/>
        <end position="16"/>
    </location>
</feature>
<feature type="region of interest" description="Disordered" evidence="1">
    <location>
        <begin position="1"/>
        <end position="30"/>
    </location>
</feature>
<protein>
    <submittedName>
        <fullName evidence="3">DNA ligase D-like 3'-phosphoesterase domain-containing protein</fullName>
        <ecNumber evidence="3">6.5.1.1</ecNumber>
    </submittedName>
</protein>
<dbReference type="EC" id="6.5.1.1" evidence="3"/>
<dbReference type="GO" id="GO:0003910">
    <property type="term" value="F:DNA ligase (ATP) activity"/>
    <property type="evidence" value="ECO:0007669"/>
    <property type="project" value="UniProtKB-EC"/>
</dbReference>
<feature type="region of interest" description="Disordered" evidence="1">
    <location>
        <begin position="168"/>
        <end position="196"/>
    </location>
</feature>